<evidence type="ECO:0000259" key="3">
    <source>
        <dbReference type="Pfam" id="PF00849"/>
    </source>
</evidence>
<feature type="domain" description="Pseudouridine synthase RsuA/RluA-like" evidence="3">
    <location>
        <begin position="145"/>
        <end position="315"/>
    </location>
</feature>
<dbReference type="Gene3D" id="3.30.2350.10">
    <property type="entry name" value="Pseudouridine synthase"/>
    <property type="match status" value="1"/>
</dbReference>
<dbReference type="AlphaFoldDB" id="A0A8J5XGX1"/>
<accession>A0A8J5XGX1</accession>
<dbReference type="Proteomes" id="UP000751190">
    <property type="component" value="Unassembled WGS sequence"/>
</dbReference>
<dbReference type="PANTHER" id="PTHR21600">
    <property type="entry name" value="MITOCHONDRIAL RNA PSEUDOURIDINE SYNTHASE"/>
    <property type="match status" value="1"/>
</dbReference>
<dbReference type="GO" id="GO:0000455">
    <property type="term" value="P:enzyme-directed rRNA pseudouridine synthesis"/>
    <property type="evidence" value="ECO:0007669"/>
    <property type="project" value="TreeGrafter"/>
</dbReference>
<evidence type="ECO:0000256" key="1">
    <source>
        <dbReference type="ARBA" id="ARBA00010876"/>
    </source>
</evidence>
<dbReference type="OMA" id="MVFRREP"/>
<feature type="region of interest" description="Disordered" evidence="2">
    <location>
        <begin position="388"/>
        <end position="418"/>
    </location>
</feature>
<comment type="similarity">
    <text evidence="1">Belongs to the pseudouridine synthase RluA family.</text>
</comment>
<dbReference type="PANTHER" id="PTHR21600:SF87">
    <property type="entry name" value="RNA PSEUDOURIDYLATE SYNTHASE DOMAIN-CONTAINING PROTEIN 1"/>
    <property type="match status" value="1"/>
</dbReference>
<sequence length="418" mass="43999">MVGSRTFSVAFVAAVQAIVPARRGFVEVGRFALRPSAEGLVPVHEALHRSHPDAYPTVTAARRAVRRGLVVLDGHAPRAGQLVSGGEDVRMLGRAGAVASLDDAATDAAADGSGARAPSAIRDEGERHAGSERLEVVYEDDEFGVVVKPQGMPTHNAPAVGSAHTLSAFSLLARSLRPSARDGRLARPRHAHRLDAPTGGLLVVAKTHGALTELSAALKGRDVRKMYVALVARDDGTDRVVAACDLQARASTPAELPPRGECVIPLGGKEAHTQFSIIHRFALGAGAPSAFAELASVELQPITGRTHQLRRHMSALGWPIVGETKLFYASAPFRAAAPPVGLFLWATQLELSHPTTGELMVFRREPPAHFAAWPAAHAAAAATARACQSQLQPASASPRQHEAESADAPVGQLDCEAR</sequence>
<dbReference type="InterPro" id="IPR006145">
    <property type="entry name" value="PsdUridine_synth_RsuA/RluA"/>
</dbReference>
<feature type="compositionally biased region" description="Polar residues" evidence="2">
    <location>
        <begin position="388"/>
        <end position="398"/>
    </location>
</feature>
<protein>
    <recommendedName>
        <fullName evidence="3">Pseudouridine synthase RsuA/RluA-like domain-containing protein</fullName>
    </recommendedName>
</protein>
<gene>
    <name evidence="4" type="ORF">KFE25_012364</name>
</gene>
<evidence type="ECO:0000313" key="4">
    <source>
        <dbReference type="EMBL" id="KAG8465001.1"/>
    </source>
</evidence>
<dbReference type="CDD" id="cd02869">
    <property type="entry name" value="PseudoU_synth_RluA_like"/>
    <property type="match status" value="1"/>
</dbReference>
<dbReference type="EMBL" id="JAGTXO010000011">
    <property type="protein sequence ID" value="KAG8465001.1"/>
    <property type="molecule type" value="Genomic_DNA"/>
</dbReference>
<dbReference type="InterPro" id="IPR020103">
    <property type="entry name" value="PsdUridine_synth_cat_dom_sf"/>
</dbReference>
<dbReference type="Pfam" id="PF00849">
    <property type="entry name" value="PseudoU_synth_2"/>
    <property type="match status" value="1"/>
</dbReference>
<dbReference type="GO" id="GO:0003723">
    <property type="term" value="F:RNA binding"/>
    <property type="evidence" value="ECO:0007669"/>
    <property type="project" value="InterPro"/>
</dbReference>
<feature type="region of interest" description="Disordered" evidence="2">
    <location>
        <begin position="107"/>
        <end position="128"/>
    </location>
</feature>
<keyword evidence="5" id="KW-1185">Reference proteome</keyword>
<evidence type="ECO:0000256" key="2">
    <source>
        <dbReference type="SAM" id="MobiDB-lite"/>
    </source>
</evidence>
<dbReference type="OrthoDB" id="424794at2759"/>
<reference evidence="4" key="1">
    <citation type="submission" date="2021-05" db="EMBL/GenBank/DDBJ databases">
        <title>The genome of the haptophyte Pavlova lutheri (Diacronema luteri, Pavlovales) - a model for lipid biosynthesis in eukaryotic algae.</title>
        <authorList>
            <person name="Hulatt C.J."/>
            <person name="Posewitz M.C."/>
        </authorList>
    </citation>
    <scope>NUCLEOTIDE SEQUENCE</scope>
    <source>
        <strain evidence="4">NIVA-4/92</strain>
    </source>
</reference>
<name>A0A8J5XGX1_DIALT</name>
<dbReference type="GO" id="GO:0009982">
    <property type="term" value="F:pseudouridine synthase activity"/>
    <property type="evidence" value="ECO:0007669"/>
    <property type="project" value="InterPro"/>
</dbReference>
<dbReference type="InterPro" id="IPR050188">
    <property type="entry name" value="RluA_PseudoU_synthase"/>
</dbReference>
<comment type="caution">
    <text evidence="4">The sequence shown here is derived from an EMBL/GenBank/DDBJ whole genome shotgun (WGS) entry which is preliminary data.</text>
</comment>
<dbReference type="SUPFAM" id="SSF55120">
    <property type="entry name" value="Pseudouridine synthase"/>
    <property type="match status" value="1"/>
</dbReference>
<organism evidence="4 5">
    <name type="scientific">Diacronema lutheri</name>
    <name type="common">Unicellular marine alga</name>
    <name type="synonym">Monochrysis lutheri</name>
    <dbReference type="NCBI Taxonomy" id="2081491"/>
    <lineage>
        <taxon>Eukaryota</taxon>
        <taxon>Haptista</taxon>
        <taxon>Haptophyta</taxon>
        <taxon>Pavlovophyceae</taxon>
        <taxon>Pavlovales</taxon>
        <taxon>Pavlovaceae</taxon>
        <taxon>Diacronema</taxon>
    </lineage>
</organism>
<proteinExistence type="inferred from homology"/>
<evidence type="ECO:0000313" key="5">
    <source>
        <dbReference type="Proteomes" id="UP000751190"/>
    </source>
</evidence>
<feature type="compositionally biased region" description="Low complexity" evidence="2">
    <location>
        <begin position="107"/>
        <end position="120"/>
    </location>
</feature>